<evidence type="ECO:0000256" key="3">
    <source>
        <dbReference type="ARBA" id="ARBA00022729"/>
    </source>
</evidence>
<proteinExistence type="inferred from homology"/>
<comment type="subcellular location">
    <subcellularLocation>
        <location evidence="1">Periplasm</location>
    </subcellularLocation>
</comment>
<evidence type="ECO:0000256" key="1">
    <source>
        <dbReference type="ARBA" id="ARBA00004418"/>
    </source>
</evidence>
<evidence type="ECO:0000259" key="4">
    <source>
        <dbReference type="Pfam" id="PF09084"/>
    </source>
</evidence>
<dbReference type="GO" id="GO:0042597">
    <property type="term" value="C:periplasmic space"/>
    <property type="evidence" value="ECO:0007669"/>
    <property type="project" value="UniProtKB-SubCell"/>
</dbReference>
<dbReference type="PANTHER" id="PTHR30024:SF47">
    <property type="entry name" value="TAURINE-BINDING PERIPLASMIC PROTEIN"/>
    <property type="match status" value="1"/>
</dbReference>
<evidence type="ECO:0000256" key="2">
    <source>
        <dbReference type="ARBA" id="ARBA00010742"/>
    </source>
</evidence>
<dbReference type="InterPro" id="IPR015168">
    <property type="entry name" value="SsuA/THI5"/>
</dbReference>
<dbReference type="AlphaFoldDB" id="A0A975BKW1"/>
<comment type="similarity">
    <text evidence="2">Belongs to the bacterial solute-binding protein SsuA/TauA family.</text>
</comment>
<sequence>MKRIIFIVVMIVLALGSVAHGRTYKIATVPWIGWSPINVADAKGFWKDLGIDVRVVTLPDPIAVQSLFKNKLVDIKFDMIGSAAGCYMDGVPITVIAETDWSHGGDELIIKKDMDVSKLKGSTIGVYLNQPPVMYFINKYLSTIGLKLSDVRIVEMETKALADHFIADRLKAIACYDPDALRAERDGNGKLVVTSAAYEGCIPEGMMALRDVLKNIPRKDIAKILKGWIRAVKWIQDENNWEEYVKIMNSHTFKDDTPYSENYIRQMLDTARIHDVKMQLERNQDGGGLITYLNDLRVFLKENKMLRKDFNPTEIFDNKVIMEVLKNEN</sequence>
<organism evidence="5 6">
    <name type="scientific">Desulfonema magnum</name>
    <dbReference type="NCBI Taxonomy" id="45655"/>
    <lineage>
        <taxon>Bacteria</taxon>
        <taxon>Pseudomonadati</taxon>
        <taxon>Thermodesulfobacteriota</taxon>
        <taxon>Desulfobacteria</taxon>
        <taxon>Desulfobacterales</taxon>
        <taxon>Desulfococcaceae</taxon>
        <taxon>Desulfonema</taxon>
    </lineage>
</organism>
<evidence type="ECO:0000313" key="6">
    <source>
        <dbReference type="Proteomes" id="UP000663722"/>
    </source>
</evidence>
<evidence type="ECO:0000313" key="5">
    <source>
        <dbReference type="EMBL" id="QTA87376.1"/>
    </source>
</evidence>
<gene>
    <name evidence="5" type="ORF">dnm_034090</name>
</gene>
<dbReference type="KEGG" id="dmm:dnm_034090"/>
<dbReference type="RefSeq" id="WP_207682588.1">
    <property type="nucleotide sequence ID" value="NZ_CP061800.1"/>
</dbReference>
<dbReference type="SUPFAM" id="SSF53850">
    <property type="entry name" value="Periplasmic binding protein-like II"/>
    <property type="match status" value="1"/>
</dbReference>
<reference evidence="5" key="1">
    <citation type="journal article" date="2021" name="Microb. Physiol.">
        <title>Proteogenomic Insights into the Physiology of Marine, Sulfate-Reducing, Filamentous Desulfonema limicola and Desulfonema magnum.</title>
        <authorList>
            <person name="Schnaars V."/>
            <person name="Wohlbrand L."/>
            <person name="Scheve S."/>
            <person name="Hinrichs C."/>
            <person name="Reinhardt R."/>
            <person name="Rabus R."/>
        </authorList>
    </citation>
    <scope>NUCLEOTIDE SEQUENCE</scope>
    <source>
        <strain evidence="5">4be13</strain>
    </source>
</reference>
<dbReference type="Pfam" id="PF09084">
    <property type="entry name" value="NMT1"/>
    <property type="match status" value="1"/>
</dbReference>
<dbReference type="Proteomes" id="UP000663722">
    <property type="component" value="Chromosome"/>
</dbReference>
<protein>
    <submittedName>
        <fullName evidence="5">NMT1/THI5 like domain-containing protein</fullName>
    </submittedName>
</protein>
<dbReference type="PANTHER" id="PTHR30024">
    <property type="entry name" value="ALIPHATIC SULFONATES-BINDING PROTEIN-RELATED"/>
    <property type="match status" value="1"/>
</dbReference>
<accession>A0A975BKW1</accession>
<dbReference type="EMBL" id="CP061800">
    <property type="protein sequence ID" value="QTA87376.1"/>
    <property type="molecule type" value="Genomic_DNA"/>
</dbReference>
<name>A0A975BKW1_9BACT</name>
<dbReference type="Gene3D" id="3.40.190.10">
    <property type="entry name" value="Periplasmic binding protein-like II"/>
    <property type="match status" value="2"/>
</dbReference>
<keyword evidence="6" id="KW-1185">Reference proteome</keyword>
<keyword evidence="3" id="KW-0732">Signal</keyword>
<feature type="domain" description="SsuA/THI5-like" evidence="4">
    <location>
        <begin position="35"/>
        <end position="201"/>
    </location>
</feature>